<dbReference type="EMBL" id="LN835295">
    <property type="protein sequence ID" value="CRG98290.1"/>
    <property type="molecule type" value="Genomic_DNA"/>
</dbReference>
<reference evidence="1" key="1">
    <citation type="submission" date="2015-03" db="EMBL/GenBank/DDBJ databases">
        <authorList>
            <person name="Murphy D."/>
        </authorList>
    </citation>
    <scope>NUCLEOTIDE SEQUENCE</scope>
    <source>
        <strain evidence="1">JIR12708</strain>
        <plasmid evidence="1">pJIR4150</plasmid>
    </source>
</reference>
<dbReference type="AlphaFoldDB" id="A0A0K2Y7P4"/>
<sequence>MKKNNKFNFPINFVKENLIFNNKACYAGFKLNGFEYSSCNNSEKIRILDSLTELIKEIPSEAQILLIPREVDCERSIRPMINKIQEDDPLKEVSTILAEKTIEILEERAEDRYVFNPVTEENEFIAGDKTLEYDTYIFISLLKGDDKDFISKGGEMFEYMIKSPKKALNEFLGVSPKTISERDFRIYKKKSTEFLEIQSMRFDIRPLRKSEIDSLCARVTKRGHQSADELVKWSDNCLEIEQDEEKVIIPLRNAYKNRVTGLIEQGDKILKIQNDGFTSYQTFLAINNIPSMEFPGVEYIKLIQDMNIGAEICIHIKKFSAEESKSKIKNKAAKINAQVNEALQGGHIPSDEEYEAKAAAESLEKEVKRNKHIIETSISICLASTKEKIVRNNTKVLMEYFNKSLKFELINPYTDQYRIFLDFIPANSNYNRDFIQLVPMETLAGGVFGSSDHLGDSVGAYIGYTVNGNRKVYLYMGRATKLNKSPAMGIYGNLGGGKSFNANLIVVLHVLFGSSALIFDPKSERSHWAAKLDFMGDLISIVRLTPNDEDKGKLDPFNLYNDNIDEACDLAFNIIVEIVNTSEEEKIILKETLKQLREEEKPSMKRLIEKINNVSDNDAYKKDAERLVRKLNASKDVGLSKLIFGDGTEKAINLDNRLNILQIDNLTIPDQGTKKEEYSEEEKLSSCLMMLMGSFTKKFSMKKRNTFDLILFDESWFLKNSAAGRKLYDFLARQGRSLNVGCIFNGHSVLDIPTEEIKNTITYKLCFKTNNRDEAKRMLEFMNKSITEENIKMLMELENRQAVFQDLDGRVGVIEFDAVFEQFIECFSTTPEDTLNYEDVS</sequence>
<keyword evidence="1" id="KW-0614">Plasmid</keyword>
<dbReference type="PANTHER" id="PTHR30121:SF6">
    <property type="entry name" value="SLR6007 PROTEIN"/>
    <property type="match status" value="1"/>
</dbReference>
<dbReference type="Gene3D" id="3.40.50.300">
    <property type="entry name" value="P-loop containing nucleotide triphosphate hydrolases"/>
    <property type="match status" value="2"/>
</dbReference>
<dbReference type="InterPro" id="IPR051162">
    <property type="entry name" value="T4SS_component"/>
</dbReference>
<accession>A0A0K2Y7P4</accession>
<dbReference type="PANTHER" id="PTHR30121">
    <property type="entry name" value="UNCHARACTERIZED PROTEIN YJGR-RELATED"/>
    <property type="match status" value="1"/>
</dbReference>
<protein>
    <submittedName>
        <fullName evidence="1">TcpF ATPase conjugation protein</fullName>
    </submittedName>
</protein>
<dbReference type="SUPFAM" id="SSF52540">
    <property type="entry name" value="P-loop containing nucleoside triphosphate hydrolases"/>
    <property type="match status" value="1"/>
</dbReference>
<dbReference type="InterPro" id="IPR027417">
    <property type="entry name" value="P-loop_NTPase"/>
</dbReference>
<reference evidence="1" key="2">
    <citation type="submission" date="2015-09" db="EMBL/GenBank/DDBJ databases">
        <title>Functional analysis of a bacitracin resistant determinant located on ICECp1, a novel Tn916-like element from a conjugative plasmid in Clostridium perfringens.</title>
        <authorList>
            <person name="Han X."/>
            <person name="Du X.-D."/>
            <person name="Southey L."/>
            <person name="Bulach D.M."/>
            <person name="Seemann T."/>
            <person name="Yan X.-X."/>
            <person name="Bannam T.L."/>
            <person name="Rood J.I."/>
        </authorList>
    </citation>
    <scope>NUCLEOTIDE SEQUENCE [LARGE SCALE GENOMIC DNA]</scope>
    <source>
        <strain evidence="1">JIR12708</strain>
        <plasmid evidence="1">pJIR4150</plasmid>
    </source>
</reference>
<name>A0A0K2Y7P4_CLOPF</name>
<gene>
    <name evidence="1" type="primary">tcpF</name>
</gene>
<dbReference type="Pfam" id="PF12846">
    <property type="entry name" value="AAA_10"/>
    <property type="match status" value="1"/>
</dbReference>
<organism evidence="1">
    <name type="scientific">Clostridium perfringens</name>
    <dbReference type="NCBI Taxonomy" id="1502"/>
    <lineage>
        <taxon>Bacteria</taxon>
        <taxon>Bacillati</taxon>
        <taxon>Bacillota</taxon>
        <taxon>Clostridia</taxon>
        <taxon>Eubacteriales</taxon>
        <taxon>Clostridiaceae</taxon>
        <taxon>Clostridium</taxon>
    </lineage>
</organism>
<dbReference type="RefSeq" id="WP_110041800.1">
    <property type="nucleotide sequence ID" value="NZ_JAENRN010000018.1"/>
</dbReference>
<proteinExistence type="predicted"/>
<geneLocation type="plasmid" evidence="1">
    <name>pJIR4150</name>
</geneLocation>
<evidence type="ECO:0000313" key="1">
    <source>
        <dbReference type="EMBL" id="CRG98290.1"/>
    </source>
</evidence>